<dbReference type="EMBL" id="BTRK01000003">
    <property type="protein sequence ID" value="GMR41778.1"/>
    <property type="molecule type" value="Genomic_DNA"/>
</dbReference>
<dbReference type="AlphaFoldDB" id="A0AAN5C8M8"/>
<name>A0AAN5C8M8_9BILA</name>
<feature type="non-terminal residue" evidence="5">
    <location>
        <position position="1"/>
    </location>
</feature>
<evidence type="ECO:0000256" key="2">
    <source>
        <dbReference type="SAM" id="Coils"/>
    </source>
</evidence>
<feature type="coiled-coil region" evidence="2">
    <location>
        <begin position="251"/>
        <end position="278"/>
    </location>
</feature>
<keyword evidence="1" id="KW-0727">SH2 domain</keyword>
<comment type="caution">
    <text evidence="5">The sequence shown here is derived from an EMBL/GenBank/DDBJ whole genome shotgun (WGS) entry which is preliminary data.</text>
</comment>
<evidence type="ECO:0000313" key="5">
    <source>
        <dbReference type="EMBL" id="GMR41778.1"/>
    </source>
</evidence>
<dbReference type="Gene3D" id="3.30.505.10">
    <property type="entry name" value="SH2 domain"/>
    <property type="match status" value="1"/>
</dbReference>
<keyword evidence="2" id="KW-0175">Coiled coil</keyword>
<accession>A0AAN5C8M8</accession>
<gene>
    <name evidence="5" type="ORF">PMAYCL1PPCAC_11973</name>
</gene>
<dbReference type="InterPro" id="IPR036860">
    <property type="entry name" value="SH2_dom_sf"/>
</dbReference>
<protein>
    <recommendedName>
        <fullName evidence="4">SH2 domain-containing protein</fullName>
    </recommendedName>
</protein>
<dbReference type="SMART" id="SM00252">
    <property type="entry name" value="SH2"/>
    <property type="match status" value="1"/>
</dbReference>
<keyword evidence="6" id="KW-1185">Reference proteome</keyword>
<dbReference type="InterPro" id="IPR000980">
    <property type="entry name" value="SH2"/>
</dbReference>
<evidence type="ECO:0000259" key="4">
    <source>
        <dbReference type="PROSITE" id="PS50001"/>
    </source>
</evidence>
<feature type="domain" description="SH2" evidence="4">
    <location>
        <begin position="149"/>
        <end position="244"/>
    </location>
</feature>
<organism evidence="5 6">
    <name type="scientific">Pristionchus mayeri</name>
    <dbReference type="NCBI Taxonomy" id="1317129"/>
    <lineage>
        <taxon>Eukaryota</taxon>
        <taxon>Metazoa</taxon>
        <taxon>Ecdysozoa</taxon>
        <taxon>Nematoda</taxon>
        <taxon>Chromadorea</taxon>
        <taxon>Rhabditida</taxon>
        <taxon>Rhabditina</taxon>
        <taxon>Diplogasteromorpha</taxon>
        <taxon>Diplogasteroidea</taxon>
        <taxon>Neodiplogasteridae</taxon>
        <taxon>Pristionchus</taxon>
    </lineage>
</organism>
<dbReference type="Pfam" id="PF00017">
    <property type="entry name" value="SH2"/>
    <property type="match status" value="1"/>
</dbReference>
<feature type="compositionally biased region" description="Acidic residues" evidence="3">
    <location>
        <begin position="58"/>
        <end position="76"/>
    </location>
</feature>
<evidence type="ECO:0000256" key="3">
    <source>
        <dbReference type="SAM" id="MobiDB-lite"/>
    </source>
</evidence>
<reference evidence="6" key="1">
    <citation type="submission" date="2022-10" db="EMBL/GenBank/DDBJ databases">
        <title>Genome assembly of Pristionchus species.</title>
        <authorList>
            <person name="Yoshida K."/>
            <person name="Sommer R.J."/>
        </authorList>
    </citation>
    <scope>NUCLEOTIDE SEQUENCE [LARGE SCALE GENOMIC DNA]</scope>
    <source>
        <strain evidence="6">RS5460</strain>
    </source>
</reference>
<feature type="compositionally biased region" description="Basic and acidic residues" evidence="3">
    <location>
        <begin position="80"/>
        <end position="99"/>
    </location>
</feature>
<proteinExistence type="predicted"/>
<evidence type="ECO:0000313" key="6">
    <source>
        <dbReference type="Proteomes" id="UP001328107"/>
    </source>
</evidence>
<feature type="region of interest" description="Disordered" evidence="3">
    <location>
        <begin position="19"/>
        <end position="99"/>
    </location>
</feature>
<dbReference type="PRINTS" id="PR00401">
    <property type="entry name" value="SH2DOMAIN"/>
</dbReference>
<dbReference type="Proteomes" id="UP001328107">
    <property type="component" value="Unassembled WGS sequence"/>
</dbReference>
<evidence type="ECO:0000256" key="1">
    <source>
        <dbReference type="PROSITE-ProRule" id="PRU00191"/>
    </source>
</evidence>
<dbReference type="PROSITE" id="PS50001">
    <property type="entry name" value="SH2"/>
    <property type="match status" value="1"/>
</dbReference>
<dbReference type="SUPFAM" id="SSF55550">
    <property type="entry name" value="SH2 domain"/>
    <property type="match status" value="1"/>
</dbReference>
<sequence>SSSLQSDTAVEAAMDMIRKLKGLRFVPSRNSRKMEKEPKDKRRSMSAGDLETPLYEVMEPEGADDEEEPGPVDEEAPGPAEKKDIKPGKKLPAHPDDADKVPVEFLTKRRKDGSVVKVLNPHSAAAKEMMLKGDDTEGPPEMLHLTQPWFFAGMERTKAEAILFRLGFEDGTFLVRQSRFRMVLSLVYLKEVLHYIIHRFICPISKTIRYTIESNTSYSSVYKLVTNYCNEKGFVLPVVLGSPITRVLFFRRSSDEAIKLYREDMERLAKETADSKEAKDKSMARKSLGGKISLLKVPWGRNRT</sequence>